<comment type="subcellular location">
    <subcellularLocation>
        <location evidence="1">Cell membrane</location>
        <topology evidence="1">Multi-pass membrane protein</topology>
    </subcellularLocation>
</comment>
<sequence length="322" mass="36249">MNNMEEEISLREIVEKLWKGKSIIVGITIVALLISFVYSFFIADPVYKGNAKVTVHNVASVPETVQPYINEMTRPEVFEQTLKSTSVMKKLIKKGNLETTVGKLQNKISVELPSTEGEEANSIISISMEGTKREEIKTIIDSVISLTREELGKSIQSRLTLLEKEYQSKMEEEDKHITEAVQEFNDIGAGKGLPTLILFQENAAGGEYVLEANEDLLSQLKDLEKTDQIKYERINKKIENLTSLYNFYSNKHDEVRSISTMNIVDISTNVLSDTFVPEGPISPNKILNLTISLVLGLMVGVFVVFVREYFKNESDGIKDIDN</sequence>
<evidence type="ECO:0000313" key="10">
    <source>
        <dbReference type="EMBL" id="MBP1950572.1"/>
    </source>
</evidence>
<feature type="transmembrane region" description="Helical" evidence="7">
    <location>
        <begin position="286"/>
        <end position="306"/>
    </location>
</feature>
<dbReference type="Pfam" id="PF02706">
    <property type="entry name" value="Wzz"/>
    <property type="match status" value="1"/>
</dbReference>
<keyword evidence="3" id="KW-1003">Cell membrane</keyword>
<comment type="similarity">
    <text evidence="2">Belongs to the CpsC/CapA family.</text>
</comment>
<keyword evidence="4 7" id="KW-0812">Transmembrane</keyword>
<evidence type="ECO:0000256" key="3">
    <source>
        <dbReference type="ARBA" id="ARBA00022475"/>
    </source>
</evidence>
<keyword evidence="11" id="KW-1185">Reference proteome</keyword>
<comment type="caution">
    <text evidence="10">The sequence shown here is derived from an EMBL/GenBank/DDBJ whole genome shotgun (WGS) entry which is preliminary data.</text>
</comment>
<dbReference type="PANTHER" id="PTHR32309">
    <property type="entry name" value="TYROSINE-PROTEIN KINASE"/>
    <property type="match status" value="1"/>
</dbReference>
<dbReference type="InterPro" id="IPR050445">
    <property type="entry name" value="Bact_polysacc_biosynth/exp"/>
</dbReference>
<evidence type="ECO:0000256" key="5">
    <source>
        <dbReference type="ARBA" id="ARBA00022989"/>
    </source>
</evidence>
<feature type="domain" description="Polysaccharide chain length determinant N-terminal" evidence="8">
    <location>
        <begin position="6"/>
        <end position="94"/>
    </location>
</feature>
<proteinExistence type="inferred from homology"/>
<name>A0ABS4HI16_9BACI</name>
<evidence type="ECO:0000256" key="7">
    <source>
        <dbReference type="SAM" id="Phobius"/>
    </source>
</evidence>
<evidence type="ECO:0000259" key="9">
    <source>
        <dbReference type="Pfam" id="PF13807"/>
    </source>
</evidence>
<protein>
    <submittedName>
        <fullName evidence="10">Capsular polysaccharide biosynthesis protein</fullName>
    </submittedName>
</protein>
<evidence type="ECO:0000259" key="8">
    <source>
        <dbReference type="Pfam" id="PF02706"/>
    </source>
</evidence>
<dbReference type="InterPro" id="IPR003856">
    <property type="entry name" value="LPS_length_determ_N"/>
</dbReference>
<gene>
    <name evidence="10" type="ORF">J2Z82_003532</name>
</gene>
<reference evidence="10 11" key="1">
    <citation type="submission" date="2021-03" db="EMBL/GenBank/DDBJ databases">
        <title>Genomic Encyclopedia of Type Strains, Phase IV (KMG-IV): sequencing the most valuable type-strain genomes for metagenomic binning, comparative biology and taxonomic classification.</title>
        <authorList>
            <person name="Goeker M."/>
        </authorList>
    </citation>
    <scope>NUCLEOTIDE SEQUENCE [LARGE SCALE GENOMIC DNA]</scope>
    <source>
        <strain evidence="10 11">DSM 21085</strain>
    </source>
</reference>
<dbReference type="Proteomes" id="UP001519328">
    <property type="component" value="Unassembled WGS sequence"/>
</dbReference>
<keyword evidence="5 7" id="KW-1133">Transmembrane helix</keyword>
<dbReference type="InterPro" id="IPR032807">
    <property type="entry name" value="GNVR"/>
</dbReference>
<organism evidence="10 11">
    <name type="scientific">Virgibacillus litoralis</name>
    <dbReference type="NCBI Taxonomy" id="578221"/>
    <lineage>
        <taxon>Bacteria</taxon>
        <taxon>Bacillati</taxon>
        <taxon>Bacillota</taxon>
        <taxon>Bacilli</taxon>
        <taxon>Bacillales</taxon>
        <taxon>Bacillaceae</taxon>
        <taxon>Virgibacillus</taxon>
    </lineage>
</organism>
<feature type="transmembrane region" description="Helical" evidence="7">
    <location>
        <begin position="21"/>
        <end position="41"/>
    </location>
</feature>
<dbReference type="EMBL" id="JAGGKK010000024">
    <property type="protein sequence ID" value="MBP1950572.1"/>
    <property type="molecule type" value="Genomic_DNA"/>
</dbReference>
<evidence type="ECO:0000256" key="1">
    <source>
        <dbReference type="ARBA" id="ARBA00004651"/>
    </source>
</evidence>
<dbReference type="Pfam" id="PF13807">
    <property type="entry name" value="GNVR"/>
    <property type="match status" value="1"/>
</dbReference>
<evidence type="ECO:0000313" key="11">
    <source>
        <dbReference type="Proteomes" id="UP001519328"/>
    </source>
</evidence>
<dbReference type="PANTHER" id="PTHR32309:SF13">
    <property type="entry name" value="FERRIC ENTEROBACTIN TRANSPORT PROTEIN FEPE"/>
    <property type="match status" value="1"/>
</dbReference>
<keyword evidence="6 7" id="KW-0472">Membrane</keyword>
<evidence type="ECO:0000256" key="4">
    <source>
        <dbReference type="ARBA" id="ARBA00022692"/>
    </source>
</evidence>
<accession>A0ABS4HI16</accession>
<feature type="domain" description="Tyrosine-protein kinase G-rich" evidence="9">
    <location>
        <begin position="233"/>
        <end position="308"/>
    </location>
</feature>
<evidence type="ECO:0000256" key="6">
    <source>
        <dbReference type="ARBA" id="ARBA00023136"/>
    </source>
</evidence>
<evidence type="ECO:0000256" key="2">
    <source>
        <dbReference type="ARBA" id="ARBA00006683"/>
    </source>
</evidence>